<comment type="caution">
    <text evidence="1">The sequence shown here is derived from an EMBL/GenBank/DDBJ whole genome shotgun (WGS) entry which is preliminary data.</text>
</comment>
<protein>
    <submittedName>
        <fullName evidence="1">Uncharacterized protein</fullName>
    </submittedName>
</protein>
<organism evidence="1">
    <name type="scientific">bioreactor metagenome</name>
    <dbReference type="NCBI Taxonomy" id="1076179"/>
    <lineage>
        <taxon>unclassified sequences</taxon>
        <taxon>metagenomes</taxon>
        <taxon>ecological metagenomes</taxon>
    </lineage>
</organism>
<sequence>MAGIQAHAHLFSQLDPVQDLFDFFKAAAYLAALARHSLQQD</sequence>
<dbReference type="EMBL" id="VSSQ01125268">
    <property type="protein sequence ID" value="MPN55717.1"/>
    <property type="molecule type" value="Genomic_DNA"/>
</dbReference>
<proteinExistence type="predicted"/>
<name>A0A645IX56_9ZZZZ</name>
<dbReference type="AlphaFoldDB" id="A0A645IX56"/>
<reference evidence="1" key="1">
    <citation type="submission" date="2019-08" db="EMBL/GenBank/DDBJ databases">
        <authorList>
            <person name="Kucharzyk K."/>
            <person name="Murdoch R.W."/>
            <person name="Higgins S."/>
            <person name="Loffler F."/>
        </authorList>
    </citation>
    <scope>NUCLEOTIDE SEQUENCE</scope>
</reference>
<evidence type="ECO:0000313" key="1">
    <source>
        <dbReference type="EMBL" id="MPN55717.1"/>
    </source>
</evidence>
<accession>A0A645IX56</accession>
<gene>
    <name evidence="1" type="ORF">SDC9_203401</name>
</gene>